<evidence type="ECO:0000256" key="8">
    <source>
        <dbReference type="SAM" id="MobiDB-lite"/>
    </source>
</evidence>
<dbReference type="Proteomes" id="UP001630127">
    <property type="component" value="Unassembled WGS sequence"/>
</dbReference>
<keyword evidence="3" id="KW-0813">Transport</keyword>
<feature type="transmembrane region" description="Helical" evidence="9">
    <location>
        <begin position="15"/>
        <end position="37"/>
    </location>
</feature>
<evidence type="ECO:0000256" key="2">
    <source>
        <dbReference type="ARBA" id="ARBA00009977"/>
    </source>
</evidence>
<protein>
    <submittedName>
        <fullName evidence="10">Uncharacterized protein</fullName>
    </submittedName>
</protein>
<comment type="caution">
    <text evidence="10">The sequence shown here is derived from an EMBL/GenBank/DDBJ whole genome shotgun (WGS) entry which is preliminary data.</text>
</comment>
<sequence length="105" mass="11651">MGSATGFWQWNSPIAYIYCILGFLLVILASALVILFCSHENSSPSPQSEEDDIEEKQAKKMNSPDHQEMITVVIVFPGHENPMYLAKPQASIAATADNVKNMYNC</sequence>
<name>A0ABD2Z0K8_9GENT</name>
<comment type="similarity">
    <text evidence="2">Belongs to the GLUTAMINE DUMPER 1 (TC 9.B.60) family.</text>
</comment>
<dbReference type="EMBL" id="JBJUIK010000011">
    <property type="protein sequence ID" value="KAL3512351.1"/>
    <property type="molecule type" value="Genomic_DNA"/>
</dbReference>
<dbReference type="GO" id="GO:0006865">
    <property type="term" value="P:amino acid transport"/>
    <property type="evidence" value="ECO:0007669"/>
    <property type="project" value="UniProtKB-KW"/>
</dbReference>
<keyword evidence="11" id="KW-1185">Reference proteome</keyword>
<dbReference type="AlphaFoldDB" id="A0ABD2Z0K8"/>
<dbReference type="PANTHER" id="PTHR33228">
    <property type="entry name" value="PROTEIN GLUTAMINE DUMPER 4-RELATED"/>
    <property type="match status" value="1"/>
</dbReference>
<proteinExistence type="inferred from homology"/>
<dbReference type="InterPro" id="IPR040359">
    <property type="entry name" value="GDU"/>
</dbReference>
<keyword evidence="5" id="KW-0029">Amino-acid transport</keyword>
<keyword evidence="7 9" id="KW-0472">Membrane</keyword>
<keyword evidence="4 9" id="KW-0812">Transmembrane</keyword>
<accession>A0ABD2Z0K8</accession>
<evidence type="ECO:0000256" key="6">
    <source>
        <dbReference type="ARBA" id="ARBA00022989"/>
    </source>
</evidence>
<evidence type="ECO:0000256" key="3">
    <source>
        <dbReference type="ARBA" id="ARBA00022448"/>
    </source>
</evidence>
<gene>
    <name evidence="10" type="ORF">ACH5RR_025068</name>
</gene>
<organism evidence="10 11">
    <name type="scientific">Cinchona calisaya</name>
    <dbReference type="NCBI Taxonomy" id="153742"/>
    <lineage>
        <taxon>Eukaryota</taxon>
        <taxon>Viridiplantae</taxon>
        <taxon>Streptophyta</taxon>
        <taxon>Embryophyta</taxon>
        <taxon>Tracheophyta</taxon>
        <taxon>Spermatophyta</taxon>
        <taxon>Magnoliopsida</taxon>
        <taxon>eudicotyledons</taxon>
        <taxon>Gunneridae</taxon>
        <taxon>Pentapetalae</taxon>
        <taxon>asterids</taxon>
        <taxon>lamiids</taxon>
        <taxon>Gentianales</taxon>
        <taxon>Rubiaceae</taxon>
        <taxon>Cinchonoideae</taxon>
        <taxon>Cinchoneae</taxon>
        <taxon>Cinchona</taxon>
    </lineage>
</organism>
<dbReference type="GO" id="GO:0080143">
    <property type="term" value="P:regulation of amino acid export"/>
    <property type="evidence" value="ECO:0007669"/>
    <property type="project" value="UniProtKB-ARBA"/>
</dbReference>
<dbReference type="PANTHER" id="PTHR33228:SF76">
    <property type="entry name" value="PROTEIN GLUTAMINE DUMPER 7"/>
    <property type="match status" value="1"/>
</dbReference>
<comment type="subcellular location">
    <subcellularLocation>
        <location evidence="1">Membrane</location>
        <topology evidence="1">Single-pass membrane protein</topology>
    </subcellularLocation>
</comment>
<evidence type="ECO:0000256" key="7">
    <source>
        <dbReference type="ARBA" id="ARBA00023136"/>
    </source>
</evidence>
<reference evidence="10 11" key="1">
    <citation type="submission" date="2024-11" db="EMBL/GenBank/DDBJ databases">
        <title>A near-complete genome assembly of Cinchona calisaya.</title>
        <authorList>
            <person name="Lian D.C."/>
            <person name="Zhao X.W."/>
            <person name="Wei L."/>
        </authorList>
    </citation>
    <scope>NUCLEOTIDE SEQUENCE [LARGE SCALE GENOMIC DNA]</scope>
    <source>
        <tissue evidence="10">Nenye</tissue>
    </source>
</reference>
<evidence type="ECO:0000256" key="5">
    <source>
        <dbReference type="ARBA" id="ARBA00022970"/>
    </source>
</evidence>
<evidence type="ECO:0000256" key="4">
    <source>
        <dbReference type="ARBA" id="ARBA00022692"/>
    </source>
</evidence>
<evidence type="ECO:0000256" key="1">
    <source>
        <dbReference type="ARBA" id="ARBA00004167"/>
    </source>
</evidence>
<dbReference type="GO" id="GO:0016020">
    <property type="term" value="C:membrane"/>
    <property type="evidence" value="ECO:0007669"/>
    <property type="project" value="UniProtKB-SubCell"/>
</dbReference>
<evidence type="ECO:0000256" key="9">
    <source>
        <dbReference type="SAM" id="Phobius"/>
    </source>
</evidence>
<feature type="region of interest" description="Disordered" evidence="8">
    <location>
        <begin position="40"/>
        <end position="63"/>
    </location>
</feature>
<evidence type="ECO:0000313" key="10">
    <source>
        <dbReference type="EMBL" id="KAL3512351.1"/>
    </source>
</evidence>
<keyword evidence="6 9" id="KW-1133">Transmembrane helix</keyword>
<evidence type="ECO:0000313" key="11">
    <source>
        <dbReference type="Proteomes" id="UP001630127"/>
    </source>
</evidence>